<dbReference type="SUPFAM" id="SSF52540">
    <property type="entry name" value="P-loop containing nucleoside triphosphate hydrolases"/>
    <property type="match status" value="1"/>
</dbReference>
<protein>
    <submittedName>
        <fullName evidence="6">ABC transporter ATP-binding protein</fullName>
    </submittedName>
</protein>
<dbReference type="CDD" id="cd03230">
    <property type="entry name" value="ABC_DR_subfamily_A"/>
    <property type="match status" value="1"/>
</dbReference>
<organism evidence="6 7">
    <name type="scientific">Pelagicoccus enzymogenes</name>
    <dbReference type="NCBI Taxonomy" id="2773457"/>
    <lineage>
        <taxon>Bacteria</taxon>
        <taxon>Pseudomonadati</taxon>
        <taxon>Verrucomicrobiota</taxon>
        <taxon>Opitutia</taxon>
        <taxon>Puniceicoccales</taxon>
        <taxon>Pelagicoccaceae</taxon>
        <taxon>Pelagicoccus</taxon>
    </lineage>
</organism>
<feature type="domain" description="ABC transporter" evidence="5">
    <location>
        <begin position="7"/>
        <end position="237"/>
    </location>
</feature>
<dbReference type="InterPro" id="IPR027417">
    <property type="entry name" value="P-loop_NTPase"/>
</dbReference>
<proteinExistence type="inferred from homology"/>
<dbReference type="InterPro" id="IPR003439">
    <property type="entry name" value="ABC_transporter-like_ATP-bd"/>
</dbReference>
<dbReference type="PROSITE" id="PS50893">
    <property type="entry name" value="ABC_TRANSPORTER_2"/>
    <property type="match status" value="1"/>
</dbReference>
<keyword evidence="3" id="KW-0547">Nucleotide-binding</keyword>
<dbReference type="Proteomes" id="UP000622317">
    <property type="component" value="Unassembled WGS sequence"/>
</dbReference>
<dbReference type="Pfam" id="PF00005">
    <property type="entry name" value="ABC_tran"/>
    <property type="match status" value="1"/>
</dbReference>
<evidence type="ECO:0000256" key="2">
    <source>
        <dbReference type="ARBA" id="ARBA00022448"/>
    </source>
</evidence>
<comment type="similarity">
    <text evidence="1">Belongs to the ABC transporter superfamily.</text>
</comment>
<evidence type="ECO:0000256" key="1">
    <source>
        <dbReference type="ARBA" id="ARBA00005417"/>
    </source>
</evidence>
<gene>
    <name evidence="6" type="ORF">IEN85_07925</name>
</gene>
<comment type="caution">
    <text evidence="6">The sequence shown here is derived from an EMBL/GenBank/DDBJ whole genome shotgun (WGS) entry which is preliminary data.</text>
</comment>
<dbReference type="InterPro" id="IPR003593">
    <property type="entry name" value="AAA+_ATPase"/>
</dbReference>
<evidence type="ECO:0000256" key="3">
    <source>
        <dbReference type="ARBA" id="ARBA00022741"/>
    </source>
</evidence>
<evidence type="ECO:0000256" key="4">
    <source>
        <dbReference type="ARBA" id="ARBA00022840"/>
    </source>
</evidence>
<dbReference type="Gene3D" id="3.40.50.300">
    <property type="entry name" value="P-loop containing nucleotide triphosphate hydrolases"/>
    <property type="match status" value="1"/>
</dbReference>
<dbReference type="EMBL" id="JACYFG010000007">
    <property type="protein sequence ID" value="MBD5779419.1"/>
    <property type="molecule type" value="Genomic_DNA"/>
</dbReference>
<evidence type="ECO:0000313" key="7">
    <source>
        <dbReference type="Proteomes" id="UP000622317"/>
    </source>
</evidence>
<dbReference type="GO" id="GO:0016887">
    <property type="term" value="F:ATP hydrolysis activity"/>
    <property type="evidence" value="ECO:0007669"/>
    <property type="project" value="InterPro"/>
</dbReference>
<sequence>MPNSYVIETRGLTKRYGAQTVLDGVDLALPAGAIGLLGPNGAGKSTFIKSLLQLEEKDSGSVRLLGKDIDTHGRETRRRIGYAPEQDCHIPGMVGCEYVTYCGELSGMPFEAARQRAHEMLDFVGMGQERYRKVDTYSTGMKQRIKIAQALVHDPDLVFLDEPTNGLDPKGQALILELIERIWKESGISVVLSSHLLHDVDRICDRIVIIAQGNVVAHDTLAALKGRRRPEAEVVVAESKESLMALFRKQGWSCSVLNNGNVKVVHGQSSLNPLLELMRAAGISPLEVKESPNALSELFLQALNKERVAV</sequence>
<dbReference type="PANTHER" id="PTHR43335">
    <property type="entry name" value="ABC TRANSPORTER, ATP-BINDING PROTEIN"/>
    <property type="match status" value="1"/>
</dbReference>
<keyword evidence="7" id="KW-1185">Reference proteome</keyword>
<evidence type="ECO:0000259" key="5">
    <source>
        <dbReference type="PROSITE" id="PS50893"/>
    </source>
</evidence>
<dbReference type="GO" id="GO:0005524">
    <property type="term" value="F:ATP binding"/>
    <property type="evidence" value="ECO:0007669"/>
    <property type="project" value="UniProtKB-KW"/>
</dbReference>
<evidence type="ECO:0000313" key="6">
    <source>
        <dbReference type="EMBL" id="MBD5779419.1"/>
    </source>
</evidence>
<reference evidence="6" key="1">
    <citation type="submission" date="2020-09" db="EMBL/GenBank/DDBJ databases">
        <title>Pelagicoccus enzymogenes sp. nov. with an EPS production, isolated from marine sediment.</title>
        <authorList>
            <person name="Feng X."/>
        </authorList>
    </citation>
    <scope>NUCLEOTIDE SEQUENCE</scope>
    <source>
        <strain evidence="6">NFK12</strain>
    </source>
</reference>
<dbReference type="SMART" id="SM00382">
    <property type="entry name" value="AAA"/>
    <property type="match status" value="1"/>
</dbReference>
<dbReference type="RefSeq" id="WP_191616544.1">
    <property type="nucleotide sequence ID" value="NZ_JACYFG010000007.1"/>
</dbReference>
<accession>A0A927F7Q8</accession>
<keyword evidence="2" id="KW-0813">Transport</keyword>
<name>A0A927F7Q8_9BACT</name>
<keyword evidence="4 6" id="KW-0067">ATP-binding</keyword>
<dbReference type="AlphaFoldDB" id="A0A927F7Q8"/>